<evidence type="ECO:0000313" key="3">
    <source>
        <dbReference type="Proteomes" id="UP000078582"/>
    </source>
</evidence>
<keyword evidence="1" id="KW-0472">Membrane</keyword>
<protein>
    <recommendedName>
        <fullName evidence="4">Polysaccharide chain length determinant N-terminal domain-containing protein</fullName>
    </recommendedName>
</protein>
<evidence type="ECO:0000256" key="1">
    <source>
        <dbReference type="SAM" id="Phobius"/>
    </source>
</evidence>
<evidence type="ECO:0000313" key="2">
    <source>
        <dbReference type="EMBL" id="ANK61925.1"/>
    </source>
</evidence>
<keyword evidence="3" id="KW-1185">Reference proteome</keyword>
<reference evidence="2 3" key="1">
    <citation type="submission" date="2016-03" db="EMBL/GenBank/DDBJ databases">
        <title>Pediococcus and Lactobacillus from brewery environment - whole genome sequencing and assembly.</title>
        <authorList>
            <person name="Behr J."/>
            <person name="Geissler A.J."/>
            <person name="Vogel R.F."/>
        </authorList>
    </citation>
    <scope>NUCLEOTIDE SEQUENCE [LARGE SCALE GENOMIC DNA]</scope>
    <source>
        <strain evidence="2 3">TMW 1.1989</strain>
    </source>
</reference>
<accession>A0A192H0P5</accession>
<gene>
    <name evidence="2" type="ORF">AYR53_03565</name>
</gene>
<keyword evidence="1" id="KW-0812">Transmembrane</keyword>
<dbReference type="InterPro" id="IPR050445">
    <property type="entry name" value="Bact_polysacc_biosynth/exp"/>
</dbReference>
<dbReference type="OrthoDB" id="2360475at2"/>
<keyword evidence="1" id="KW-1133">Transmembrane helix</keyword>
<evidence type="ECO:0008006" key="4">
    <source>
        <dbReference type="Google" id="ProtNLM"/>
    </source>
</evidence>
<proteinExistence type="predicted"/>
<dbReference type="PANTHER" id="PTHR32309:SF31">
    <property type="entry name" value="CAPSULAR EXOPOLYSACCHARIDE FAMILY"/>
    <property type="match status" value="1"/>
</dbReference>
<dbReference type="EMBL" id="CP014873">
    <property type="protein sequence ID" value="ANK61925.1"/>
    <property type="molecule type" value="Genomic_DNA"/>
</dbReference>
<feature type="transmembrane region" description="Helical" evidence="1">
    <location>
        <begin position="17"/>
        <end position="40"/>
    </location>
</feature>
<dbReference type="GeneID" id="42981317"/>
<dbReference type="AlphaFoldDB" id="A0A192H0P5"/>
<name>A0A192H0P5_9LACO</name>
<organism evidence="2 3">
    <name type="scientific">Loigolactobacillus backii</name>
    <dbReference type="NCBI Taxonomy" id="375175"/>
    <lineage>
        <taxon>Bacteria</taxon>
        <taxon>Bacillati</taxon>
        <taxon>Bacillota</taxon>
        <taxon>Bacilli</taxon>
        <taxon>Lactobacillales</taxon>
        <taxon>Lactobacillaceae</taxon>
        <taxon>Loigolactobacillus</taxon>
    </lineage>
</organism>
<sequence length="199" mass="22050">MTKIVDKNGLFKVIKRWWWLVIVVTGDGIFAGWAATNYLIKPQFQSVSELVLRPKKSAPQDMSGEQINTTVAGYQDLVKSNFVLNPSRQQLRENGISVNANSLANNVSIQHQENSNLFRLIVTADTARKAQQINQTLSKVFAKRANTLSVTLRPIRISQAQYSGESIAPSSSFNMMVGGLIGLMISSLLLVVVAWRRSS</sequence>
<dbReference type="PANTHER" id="PTHR32309">
    <property type="entry name" value="TYROSINE-PROTEIN KINASE"/>
    <property type="match status" value="1"/>
</dbReference>
<dbReference type="RefSeq" id="WP_068279356.1">
    <property type="nucleotide sequence ID" value="NZ_CP014873.1"/>
</dbReference>
<feature type="transmembrane region" description="Helical" evidence="1">
    <location>
        <begin position="173"/>
        <end position="195"/>
    </location>
</feature>
<dbReference type="Proteomes" id="UP000078582">
    <property type="component" value="Chromosome"/>
</dbReference>
<dbReference type="STRING" id="375175.AYR53_03565"/>